<evidence type="ECO:0000256" key="10">
    <source>
        <dbReference type="ARBA" id="ARBA00060880"/>
    </source>
</evidence>
<dbReference type="OrthoDB" id="5817230at2759"/>
<dbReference type="SUPFAM" id="SSF52540">
    <property type="entry name" value="P-loop containing nucleoside triphosphate hydrolases"/>
    <property type="match status" value="1"/>
</dbReference>
<dbReference type="AlphaFoldDB" id="A0A0R0HMR1"/>
<dbReference type="GO" id="GO:0007188">
    <property type="term" value="P:adenylate cyclase-modulating G protein-coupled receptor signaling pathway"/>
    <property type="evidence" value="ECO:0000318"/>
    <property type="project" value="GO_Central"/>
</dbReference>
<dbReference type="Pfam" id="PF00503">
    <property type="entry name" value="G-alpha"/>
    <property type="match status" value="1"/>
</dbReference>
<comment type="similarity">
    <text evidence="10">Belongs to the G-alpha family. XLG subfamily.</text>
</comment>
<dbReference type="InterPro" id="IPR011025">
    <property type="entry name" value="GproteinA_insert"/>
</dbReference>
<evidence type="ECO:0000256" key="4">
    <source>
        <dbReference type="ARBA" id="ARBA00022771"/>
    </source>
</evidence>
<dbReference type="SMR" id="A0A0R0HMR1"/>
<dbReference type="PANTHER" id="PTHR36486">
    <property type="entry name" value="OS01G0977800 PROTEIN"/>
    <property type="match status" value="1"/>
</dbReference>
<evidence type="ECO:0000256" key="7">
    <source>
        <dbReference type="ARBA" id="ARBA00023134"/>
    </source>
</evidence>
<feature type="binding site" evidence="12">
    <location>
        <position position="692"/>
    </location>
    <ligand>
        <name>Mg(2+)</name>
        <dbReference type="ChEBI" id="CHEBI:18420"/>
    </ligand>
</feature>
<reference evidence="15" key="2">
    <citation type="submission" date="2018-02" db="UniProtKB">
        <authorList>
            <consortium name="EnsemblPlants"/>
        </authorList>
    </citation>
    <scope>IDENTIFICATION</scope>
    <source>
        <strain evidence="15">Williams 82</strain>
    </source>
</reference>
<evidence type="ECO:0000256" key="2">
    <source>
        <dbReference type="ARBA" id="ARBA00022723"/>
    </source>
</evidence>
<keyword evidence="2 12" id="KW-0479">Metal-binding</keyword>
<evidence type="ECO:0000313" key="15">
    <source>
        <dbReference type="EnsemblPlants" id="KRH28539"/>
    </source>
</evidence>
<dbReference type="GO" id="GO:0031683">
    <property type="term" value="F:G-protein beta/gamma-subunit complex binding"/>
    <property type="evidence" value="ECO:0000318"/>
    <property type="project" value="GO_Central"/>
</dbReference>
<dbReference type="CDD" id="cd00066">
    <property type="entry name" value="G-alpha"/>
    <property type="match status" value="1"/>
</dbReference>
<name>A0A0R0HMR1_SOYBN</name>
<feature type="binding site" evidence="12">
    <location>
        <position position="521"/>
    </location>
    <ligand>
        <name>Mg(2+)</name>
        <dbReference type="ChEBI" id="CHEBI:18420"/>
    </ligand>
</feature>
<evidence type="ECO:0000256" key="11">
    <source>
        <dbReference type="PIRSR" id="PIRSR601019-1"/>
    </source>
</evidence>
<dbReference type="GO" id="GO:0005525">
    <property type="term" value="F:GTP binding"/>
    <property type="evidence" value="ECO:0007669"/>
    <property type="project" value="UniProtKB-KW"/>
</dbReference>
<dbReference type="STRING" id="3847.A0A0R0HMR1"/>
<evidence type="ECO:0000256" key="12">
    <source>
        <dbReference type="PIRSR" id="PIRSR601019-2"/>
    </source>
</evidence>
<dbReference type="FunFam" id="1.10.400.10:FF:000005">
    <property type="entry name" value="Extra-large guanine nucleotide-binding protein 3"/>
    <property type="match status" value="1"/>
</dbReference>
<dbReference type="FunFam" id="3.40.50.300:FF:001647">
    <property type="entry name" value="Extra-large guanine nucleotide-binding protein 1"/>
    <property type="match status" value="1"/>
</dbReference>
<evidence type="ECO:0000256" key="9">
    <source>
        <dbReference type="ARBA" id="ARBA00023242"/>
    </source>
</evidence>
<dbReference type="GO" id="GO:0008270">
    <property type="term" value="F:zinc ion binding"/>
    <property type="evidence" value="ECO:0007669"/>
    <property type="project" value="UniProtKB-KW"/>
</dbReference>
<protein>
    <recommendedName>
        <fullName evidence="17">Extra-large guanine nucleotide-binding protein 1</fullName>
    </recommendedName>
</protein>
<evidence type="ECO:0008006" key="17">
    <source>
        <dbReference type="Google" id="ProtNLM"/>
    </source>
</evidence>
<keyword evidence="4" id="KW-0863">Zinc-finger</keyword>
<evidence type="ECO:0000256" key="8">
    <source>
        <dbReference type="ARBA" id="ARBA00023224"/>
    </source>
</evidence>
<dbReference type="Gramene" id="KRH28539">
    <property type="protein sequence ID" value="KRH28539"/>
    <property type="gene ID" value="GLYMA_11G060300"/>
</dbReference>
<dbReference type="GO" id="GO:0003924">
    <property type="term" value="F:GTPase activity"/>
    <property type="evidence" value="ECO:0000318"/>
    <property type="project" value="GO_Central"/>
</dbReference>
<dbReference type="PANTHER" id="PTHR36486:SF4">
    <property type="entry name" value="PH DOMAIN-CONTAINING PROTEIN"/>
    <property type="match status" value="1"/>
</dbReference>
<dbReference type="GO" id="GO:0001664">
    <property type="term" value="F:G protein-coupled receptor binding"/>
    <property type="evidence" value="ECO:0000318"/>
    <property type="project" value="GO_Central"/>
</dbReference>
<dbReference type="InterPro" id="IPR011011">
    <property type="entry name" value="Znf_FYVE_PHD"/>
</dbReference>
<dbReference type="InterPro" id="IPR027417">
    <property type="entry name" value="P-loop_NTPase"/>
</dbReference>
<dbReference type="EnsemblPlants" id="KRH28539">
    <property type="protein sequence ID" value="KRH28539"/>
    <property type="gene ID" value="GLYMA_11G060300"/>
</dbReference>
<keyword evidence="12" id="KW-0460">Magnesium</keyword>
<keyword evidence="5" id="KW-0862">Zinc</keyword>
<keyword evidence="7 11" id="KW-0342">GTP-binding</keyword>
<dbReference type="Gene3D" id="1.10.400.10">
    <property type="entry name" value="GI Alpha 1, domain 2-like"/>
    <property type="match status" value="1"/>
</dbReference>
<sequence length="918" mass="101944">MSPAAPDAAEYSFAVEYDGPPLTCDLPRAVPISVDNIPVAAVVSQVPLSDSLSLPVVQPLLPPQQHHQPLRTEARVSKLASETTVSPTSVIAFEHRASQSNVGELSGELSSSGAFEFSTGNDGSGDLSDLGGSSRVLEETRSSSTIEFRDKSGRSSGALRVLEDGKESLDFNELNQQDWASTESVLSLEYPSTRVSSLKAEDIDAKRPPIVTFDVDSDDALVEEFDVEDTVSSNKPVKRAPLTKGKKGSCYRCFKGNRFTEKEVCLVCDAKYCGNCVLRAMGSMPEGRKCVTCIGFPIDEAKRGTLGKCSRMLKRLLNELEVRQIMKAERFCEANLLPPEYVCVNGHPLSYEELVTLQNCPNPPKKLKPGTYWYDKVSGLWGKEGQKPSQIISPHLNVGGPIQQDASNGNTQVFINGREITKVELRMLQLAGVQCAGNPHFWVNDDGSYQEEGQRNTRGYIWGKAGTKLVCAFLSLPVPSKSSNSLGEQPSSLVSRTMPDYLEHGIVQKLLLVGGSGSGTSTIFKQAKILYKSVPFSEDEHENIKLTIQSNVYAYLGMLLEGRERFEDESLGDFKKRQSSVHDTTGRTSPKLDEKTVYSIGPRLKAFSDWLLKTMVSGKLDAIFPAATREYAPLIEELWNDAAIKATYERRSELEMLPSVASYFLERAVKILRTDYEPSDLDILYAEGVTSSNGVACVEFSFPQSASDETVDTTDLHDSLVRYQLIRVHARGLGENCKWLEMFEDVEMVIFCVSLTDYDQFSVDGNGCLTNKMILSRKFFETIVTHPTFEQMEFLLILNKFDLFEEKIEQVPLTKCEWFSDFHPIISRNRPNGNSNSINNNPSLGQLASHYIAVKFKRLYSSLTGRKLYVSPVKGLEPGSVDASLKYAKEILKWSEERPNFSLSEYSMYSTEASSFSH</sequence>
<gene>
    <name evidence="15" type="primary">LOC100820512</name>
    <name evidence="14" type="ORF">GLYMA_11G060300</name>
</gene>
<evidence type="ECO:0000256" key="5">
    <source>
        <dbReference type="ARBA" id="ARBA00022833"/>
    </source>
</evidence>
<dbReference type="InterPro" id="IPR053057">
    <property type="entry name" value="XLG_GTP-binding"/>
</dbReference>
<dbReference type="PRINTS" id="PR00318">
    <property type="entry name" value="GPROTEINA"/>
</dbReference>
<keyword evidence="16" id="KW-1185">Reference proteome</keyword>
<reference evidence="14 15" key="1">
    <citation type="journal article" date="2010" name="Nature">
        <title>Genome sequence of the palaeopolyploid soybean.</title>
        <authorList>
            <person name="Schmutz J."/>
            <person name="Cannon S.B."/>
            <person name="Schlueter J."/>
            <person name="Ma J."/>
            <person name="Mitros T."/>
            <person name="Nelson W."/>
            <person name="Hyten D.L."/>
            <person name="Song Q."/>
            <person name="Thelen J.J."/>
            <person name="Cheng J."/>
            <person name="Xu D."/>
            <person name="Hellsten U."/>
            <person name="May G.D."/>
            <person name="Yu Y."/>
            <person name="Sakurai T."/>
            <person name="Umezawa T."/>
            <person name="Bhattacharyya M.K."/>
            <person name="Sandhu D."/>
            <person name="Valliyodan B."/>
            <person name="Lindquist E."/>
            <person name="Peto M."/>
            <person name="Grant D."/>
            <person name="Shu S."/>
            <person name="Goodstein D."/>
            <person name="Barry K."/>
            <person name="Futrell-Griggs M."/>
            <person name="Abernathy B."/>
            <person name="Du J."/>
            <person name="Tian Z."/>
            <person name="Zhu L."/>
            <person name="Gill N."/>
            <person name="Joshi T."/>
            <person name="Libault M."/>
            <person name="Sethuraman A."/>
            <person name="Zhang X.-C."/>
            <person name="Shinozaki K."/>
            <person name="Nguyen H.T."/>
            <person name="Wing R.A."/>
            <person name="Cregan P."/>
            <person name="Specht J."/>
            <person name="Grimwood J."/>
            <person name="Rokhsar D."/>
            <person name="Stacey G."/>
            <person name="Shoemaker R.C."/>
            <person name="Jackson S.A."/>
        </authorList>
    </citation>
    <scope>NUCLEOTIDE SEQUENCE [LARGE SCALE GENOMIC DNA]</scope>
    <source>
        <strain evidence="15">cv. Williams 82</strain>
        <tissue evidence="14">Callus</tissue>
    </source>
</reference>
<dbReference type="EMBL" id="CM000844">
    <property type="protein sequence ID" value="KRH28539.1"/>
    <property type="molecule type" value="Genomic_DNA"/>
</dbReference>
<dbReference type="Proteomes" id="UP000008827">
    <property type="component" value="Chromosome 11"/>
</dbReference>
<evidence type="ECO:0000313" key="16">
    <source>
        <dbReference type="Proteomes" id="UP000008827"/>
    </source>
</evidence>
<proteinExistence type="inferred from homology"/>
<comment type="subcellular location">
    <subcellularLocation>
        <location evidence="1">Nucleus</location>
    </subcellularLocation>
</comment>
<dbReference type="PROSITE" id="PS51882">
    <property type="entry name" value="G_ALPHA"/>
    <property type="match status" value="1"/>
</dbReference>
<dbReference type="SUPFAM" id="SSF47895">
    <property type="entry name" value="Transducin (alpha subunit), insertion domain"/>
    <property type="match status" value="1"/>
</dbReference>
<evidence type="ECO:0000256" key="6">
    <source>
        <dbReference type="ARBA" id="ARBA00022837"/>
    </source>
</evidence>
<dbReference type="GO" id="GO:0005834">
    <property type="term" value="C:heterotrimeric G-protein complex"/>
    <property type="evidence" value="ECO:0000318"/>
    <property type="project" value="GO_Central"/>
</dbReference>
<dbReference type="SMART" id="SM00275">
    <property type="entry name" value="G_alpha"/>
    <property type="match status" value="1"/>
</dbReference>
<organism evidence="14">
    <name type="scientific">Glycine max</name>
    <name type="common">Soybean</name>
    <name type="synonym">Glycine hispida</name>
    <dbReference type="NCBI Taxonomy" id="3847"/>
    <lineage>
        <taxon>Eukaryota</taxon>
        <taxon>Viridiplantae</taxon>
        <taxon>Streptophyta</taxon>
        <taxon>Embryophyta</taxon>
        <taxon>Tracheophyta</taxon>
        <taxon>Spermatophyta</taxon>
        <taxon>Magnoliopsida</taxon>
        <taxon>eudicotyledons</taxon>
        <taxon>Gunneridae</taxon>
        <taxon>Pentapetalae</taxon>
        <taxon>rosids</taxon>
        <taxon>fabids</taxon>
        <taxon>Fabales</taxon>
        <taxon>Fabaceae</taxon>
        <taxon>Papilionoideae</taxon>
        <taxon>50 kb inversion clade</taxon>
        <taxon>NPAAA clade</taxon>
        <taxon>indigoferoid/millettioid clade</taxon>
        <taxon>Phaseoleae</taxon>
        <taxon>Glycine</taxon>
        <taxon>Glycine subgen. Soja</taxon>
    </lineage>
</organism>
<dbReference type="GO" id="GO:0005737">
    <property type="term" value="C:cytoplasm"/>
    <property type="evidence" value="ECO:0000318"/>
    <property type="project" value="GO_Central"/>
</dbReference>
<dbReference type="InterPro" id="IPR001019">
    <property type="entry name" value="Gprotein_alpha_su"/>
</dbReference>
<dbReference type="Gene3D" id="3.40.50.300">
    <property type="entry name" value="P-loop containing nucleotide triphosphate hydrolases"/>
    <property type="match status" value="1"/>
</dbReference>
<keyword evidence="8" id="KW-0807">Transducer</keyword>
<reference evidence="14" key="3">
    <citation type="submission" date="2018-07" db="EMBL/GenBank/DDBJ databases">
        <title>WGS assembly of Glycine max.</title>
        <authorList>
            <person name="Schmutz J."/>
            <person name="Cannon S."/>
            <person name="Schlueter J."/>
            <person name="Ma J."/>
            <person name="Mitros T."/>
            <person name="Nelson W."/>
            <person name="Hyten D."/>
            <person name="Song Q."/>
            <person name="Thelen J."/>
            <person name="Cheng J."/>
            <person name="Xu D."/>
            <person name="Hellsten U."/>
            <person name="May G."/>
            <person name="Yu Y."/>
            <person name="Sakurai T."/>
            <person name="Umezawa T."/>
            <person name="Bhattacharyya M."/>
            <person name="Sandhu D."/>
            <person name="Valliyodan B."/>
            <person name="Lindquist E."/>
            <person name="Peto M."/>
            <person name="Grant D."/>
            <person name="Shu S."/>
            <person name="Goodstein D."/>
            <person name="Barry K."/>
            <person name="Futrell-Griggs M."/>
            <person name="Abernathy B."/>
            <person name="Du J."/>
            <person name="Tian Z."/>
            <person name="Zhu L."/>
            <person name="Gill N."/>
            <person name="Joshi T."/>
            <person name="Libault M."/>
            <person name="Sethuraman A."/>
            <person name="Zhang X."/>
            <person name="Shinozaki K."/>
            <person name="Nguyen H."/>
            <person name="Wing R."/>
            <person name="Cregan P."/>
            <person name="Specht J."/>
            <person name="Grimwood J."/>
            <person name="Rokhsar D."/>
            <person name="Stacey G."/>
            <person name="Shoemaker R."/>
            <person name="Jackson S."/>
        </authorList>
    </citation>
    <scope>NUCLEOTIDE SEQUENCE</scope>
    <source>
        <tissue evidence="14">Callus</tissue>
    </source>
</reference>
<evidence type="ECO:0000256" key="13">
    <source>
        <dbReference type="SAM" id="MobiDB-lite"/>
    </source>
</evidence>
<feature type="region of interest" description="Disordered" evidence="13">
    <location>
        <begin position="111"/>
        <end position="133"/>
    </location>
</feature>
<feature type="binding site" evidence="11">
    <location>
        <begin position="799"/>
        <end position="802"/>
    </location>
    <ligand>
        <name>GTP</name>
        <dbReference type="ChEBI" id="CHEBI:37565"/>
    </ligand>
</feature>
<evidence type="ECO:0000313" key="14">
    <source>
        <dbReference type="EMBL" id="KRH28539.1"/>
    </source>
</evidence>
<evidence type="ECO:0000256" key="1">
    <source>
        <dbReference type="ARBA" id="ARBA00004123"/>
    </source>
</evidence>
<evidence type="ECO:0000256" key="3">
    <source>
        <dbReference type="ARBA" id="ARBA00022741"/>
    </source>
</evidence>
<accession>A0A0R0HMR1</accession>
<dbReference type="SUPFAM" id="SSF57903">
    <property type="entry name" value="FYVE/PHD zinc finger"/>
    <property type="match status" value="1"/>
</dbReference>
<keyword evidence="6" id="KW-0106">Calcium</keyword>
<dbReference type="ExpressionAtlas" id="A0A0R0HMR1">
    <property type="expression patterns" value="baseline and differential"/>
</dbReference>
<keyword evidence="3 11" id="KW-0547">Nucleotide-binding</keyword>
<keyword evidence="9" id="KW-0539">Nucleus</keyword>
<dbReference type="GO" id="GO:0005634">
    <property type="term" value="C:nucleus"/>
    <property type="evidence" value="ECO:0007669"/>
    <property type="project" value="UniProtKB-SubCell"/>
</dbReference>